<dbReference type="SUPFAM" id="SSF49785">
    <property type="entry name" value="Galactose-binding domain-like"/>
    <property type="match status" value="1"/>
</dbReference>
<name>A0A7J7JWY0_BUGNE</name>
<comment type="caution">
    <text evidence="1">The sequence shown here is derived from an EMBL/GenBank/DDBJ whole genome shotgun (WGS) entry which is preliminary data.</text>
</comment>
<dbReference type="Proteomes" id="UP000593567">
    <property type="component" value="Unassembled WGS sequence"/>
</dbReference>
<reference evidence="1" key="1">
    <citation type="submission" date="2020-06" db="EMBL/GenBank/DDBJ databases">
        <title>Draft genome of Bugula neritina, a colonial animal packing powerful symbionts and potential medicines.</title>
        <authorList>
            <person name="Rayko M."/>
        </authorList>
    </citation>
    <scope>NUCLEOTIDE SEQUENCE [LARGE SCALE GENOMIC DNA]</scope>
    <source>
        <strain evidence="1">Kwan_BN1</strain>
    </source>
</reference>
<proteinExistence type="predicted"/>
<dbReference type="EMBL" id="VXIV02001657">
    <property type="protein sequence ID" value="KAF6030920.1"/>
    <property type="molecule type" value="Genomic_DNA"/>
</dbReference>
<organism evidence="1 2">
    <name type="scientific">Bugula neritina</name>
    <name type="common">Brown bryozoan</name>
    <name type="synonym">Sertularia neritina</name>
    <dbReference type="NCBI Taxonomy" id="10212"/>
    <lineage>
        <taxon>Eukaryota</taxon>
        <taxon>Metazoa</taxon>
        <taxon>Spiralia</taxon>
        <taxon>Lophotrochozoa</taxon>
        <taxon>Bryozoa</taxon>
        <taxon>Gymnolaemata</taxon>
        <taxon>Cheilostomatida</taxon>
        <taxon>Flustrina</taxon>
        <taxon>Buguloidea</taxon>
        <taxon>Bugulidae</taxon>
        <taxon>Bugula</taxon>
    </lineage>
</organism>
<evidence type="ECO:0000313" key="2">
    <source>
        <dbReference type="Proteomes" id="UP000593567"/>
    </source>
</evidence>
<dbReference type="InterPro" id="IPR008979">
    <property type="entry name" value="Galactose-bd-like_sf"/>
</dbReference>
<gene>
    <name evidence="1" type="ORF">EB796_010776</name>
</gene>
<dbReference type="AlphaFoldDB" id="A0A7J7JWY0"/>
<evidence type="ECO:0000313" key="1">
    <source>
        <dbReference type="EMBL" id="KAF6030920.1"/>
    </source>
</evidence>
<sequence>MPRDATEKPVPAVLEFLPYRKRDKTTFRDEITYQHLAMNGYVGVAACQPPALKAIISIAFTDDRFQDGIHYKEDQSPDDQRSILFDTDDFTEETEFLGRPVATLAISSDKMSREPDIRAKIQFEFNLSMDKDRFYIERQKTIKVNEEEFFSEHTKTYVTRNQPWVYGIDQ</sequence>
<dbReference type="OrthoDB" id="416441at2759"/>
<protein>
    <submittedName>
        <fullName evidence="1">CocE</fullName>
    </submittedName>
</protein>
<accession>A0A7J7JWY0</accession>
<dbReference type="Gene3D" id="2.60.120.260">
    <property type="entry name" value="Galactose-binding domain-like"/>
    <property type="match status" value="1"/>
</dbReference>
<keyword evidence="2" id="KW-1185">Reference proteome</keyword>